<proteinExistence type="predicted"/>
<name>A0A1D8KP62_9CAUD</name>
<evidence type="ECO:0000313" key="4">
    <source>
        <dbReference type="Proteomes" id="UP000202784"/>
    </source>
</evidence>
<dbReference type="Proteomes" id="UP000241903">
    <property type="component" value="Segment"/>
</dbReference>
<dbReference type="KEGG" id="vg:30307653"/>
<evidence type="ECO:0000313" key="2">
    <source>
        <dbReference type="EMBL" id="AOV60443.1"/>
    </source>
</evidence>
<organism evidence="2 6">
    <name type="scientific">Synechococcus phage S-CAM9</name>
    <dbReference type="NCBI Taxonomy" id="1883369"/>
    <lineage>
        <taxon>Viruses</taxon>
        <taxon>Duplodnaviria</taxon>
        <taxon>Heunggongvirae</taxon>
        <taxon>Uroviricota</taxon>
        <taxon>Caudoviricetes</taxon>
        <taxon>Pantevenvirales</taxon>
        <taxon>Kyanoviridae</taxon>
        <taxon>Kanaloavirus</taxon>
        <taxon>Kanaloavirus scam9</taxon>
    </lineage>
</organism>
<protein>
    <submittedName>
        <fullName evidence="2">Uncharacterized protein</fullName>
    </submittedName>
</protein>
<dbReference type="RefSeq" id="YP_009322504.1">
    <property type="nucleotide sequence ID" value="NC_031922.1"/>
</dbReference>
<sequence length="57" mass="6298">MGIHPTDLSQDFVNKGMRLITQPSSDVLLDKAKKMKDGLCDNCGQNPCNPRCIHAEL</sequence>
<reference evidence="4 5" key="1">
    <citation type="journal article" date="2016" name="Virology">
        <title>The genomic content and context of auxiliary metabolic genes in marine cyanomyoviruses.</title>
        <authorList>
            <person name="Crummett L.T."/>
            <person name="Puxty R.J."/>
            <person name="Weihe C."/>
            <person name="Marston M.F."/>
            <person name="Martiny J.B."/>
        </authorList>
    </citation>
    <scope>NUCLEOTIDE SEQUENCE [LARGE SCALE GENOMIC DNA]</scope>
    <source>
        <strain evidence="1">0808SB05</strain>
        <strain evidence="2">0908SB82</strain>
        <strain evidence="3">1109NB16</strain>
    </source>
</reference>
<dbReference type="GeneID" id="30307653"/>
<dbReference type="EMBL" id="KU686205">
    <property type="protein sequence ID" value="AOV60443.1"/>
    <property type="molecule type" value="Genomic_DNA"/>
</dbReference>
<dbReference type="EMBL" id="KU686204">
    <property type="protein sequence ID" value="AOV60216.1"/>
    <property type="molecule type" value="Genomic_DNA"/>
</dbReference>
<evidence type="ECO:0000313" key="1">
    <source>
        <dbReference type="EMBL" id="AOV60216.1"/>
    </source>
</evidence>
<evidence type="ECO:0000313" key="5">
    <source>
        <dbReference type="Proteomes" id="UP000240393"/>
    </source>
</evidence>
<gene>
    <name evidence="3" type="ORF">N161109_069</name>
    <name evidence="1" type="ORF">S050808_069</name>
    <name evidence="2" type="ORF">S820908_068</name>
</gene>
<evidence type="ECO:0000313" key="3">
    <source>
        <dbReference type="EMBL" id="AOV60672.1"/>
    </source>
</evidence>
<dbReference type="Proteomes" id="UP000240393">
    <property type="component" value="Segment"/>
</dbReference>
<evidence type="ECO:0000313" key="6">
    <source>
        <dbReference type="Proteomes" id="UP000241903"/>
    </source>
</evidence>
<dbReference type="EMBL" id="KU686206">
    <property type="protein sequence ID" value="AOV60672.1"/>
    <property type="molecule type" value="Genomic_DNA"/>
</dbReference>
<keyword evidence="4" id="KW-1185">Reference proteome</keyword>
<accession>A0A1D8KP62</accession>
<dbReference type="Proteomes" id="UP000202784">
    <property type="component" value="Segment"/>
</dbReference>